<dbReference type="SUPFAM" id="SSF48208">
    <property type="entry name" value="Six-hairpin glycosidases"/>
    <property type="match status" value="1"/>
</dbReference>
<dbReference type="OrthoDB" id="6387072at2"/>
<evidence type="ECO:0000256" key="1">
    <source>
        <dbReference type="SAM" id="SignalP"/>
    </source>
</evidence>
<dbReference type="InterPro" id="IPR014512">
    <property type="entry name" value="O_gly_hydro"/>
</dbReference>
<protein>
    <submittedName>
        <fullName evidence="2">Alpha-1,6-mannanase</fullName>
    </submittedName>
</protein>
<dbReference type="PANTHER" id="PTHR47791">
    <property type="entry name" value="MEIOTICALLY UP-REGULATED GENE 191 PROTEIN"/>
    <property type="match status" value="1"/>
</dbReference>
<evidence type="ECO:0000313" key="2">
    <source>
        <dbReference type="EMBL" id="RFZ84135.1"/>
    </source>
</evidence>
<name>A0A3E2NSY4_9SPHI</name>
<accession>A0A3E2NSY4</accession>
<dbReference type="EMBL" id="QWDE01000001">
    <property type="protein sequence ID" value="RFZ84135.1"/>
    <property type="molecule type" value="Genomic_DNA"/>
</dbReference>
<gene>
    <name evidence="2" type="ORF">DYU05_00415</name>
</gene>
<dbReference type="InterPro" id="IPR005198">
    <property type="entry name" value="Glyco_hydro_76"/>
</dbReference>
<evidence type="ECO:0000313" key="3">
    <source>
        <dbReference type="Proteomes" id="UP000260823"/>
    </source>
</evidence>
<dbReference type="GO" id="GO:0005975">
    <property type="term" value="P:carbohydrate metabolic process"/>
    <property type="evidence" value="ECO:0007669"/>
    <property type="project" value="InterPro"/>
</dbReference>
<proteinExistence type="predicted"/>
<dbReference type="AlphaFoldDB" id="A0A3E2NSY4"/>
<keyword evidence="1" id="KW-0732">Signal</keyword>
<reference evidence="2 3" key="1">
    <citation type="submission" date="2018-08" db="EMBL/GenBank/DDBJ databases">
        <title>Mucilaginibacter terrae sp. nov., isolated from manganese diggings.</title>
        <authorList>
            <person name="Huang Y."/>
            <person name="Zhou Z."/>
        </authorList>
    </citation>
    <scope>NUCLEOTIDE SEQUENCE [LARGE SCALE GENOMIC DNA]</scope>
    <source>
        <strain evidence="2 3">ZH6</strain>
    </source>
</reference>
<feature type="signal peptide" evidence="1">
    <location>
        <begin position="1"/>
        <end position="18"/>
    </location>
</feature>
<dbReference type="PROSITE" id="PS51257">
    <property type="entry name" value="PROKAR_LIPOPROTEIN"/>
    <property type="match status" value="1"/>
</dbReference>
<dbReference type="Pfam" id="PF03663">
    <property type="entry name" value="Glyco_hydro_76"/>
    <property type="match status" value="1"/>
</dbReference>
<keyword evidence="3" id="KW-1185">Reference proteome</keyword>
<dbReference type="InterPro" id="IPR008928">
    <property type="entry name" value="6-hairpin_glycosidase_sf"/>
</dbReference>
<comment type="caution">
    <text evidence="2">The sequence shown here is derived from an EMBL/GenBank/DDBJ whole genome shotgun (WGS) entry which is preliminary data.</text>
</comment>
<dbReference type="Gene3D" id="1.50.10.20">
    <property type="match status" value="1"/>
</dbReference>
<dbReference type="PANTHER" id="PTHR47791:SF3">
    <property type="entry name" value="MEIOTICALLY UP-REGULATED GENE 191 PROTEIN"/>
    <property type="match status" value="1"/>
</dbReference>
<dbReference type="InterPro" id="IPR053169">
    <property type="entry name" value="MUG_Protein"/>
</dbReference>
<organism evidence="2 3">
    <name type="scientific">Mucilaginibacter terrenus</name>
    <dbReference type="NCBI Taxonomy" id="2482727"/>
    <lineage>
        <taxon>Bacteria</taxon>
        <taxon>Pseudomonadati</taxon>
        <taxon>Bacteroidota</taxon>
        <taxon>Sphingobacteriia</taxon>
        <taxon>Sphingobacteriales</taxon>
        <taxon>Sphingobacteriaceae</taxon>
        <taxon>Mucilaginibacter</taxon>
    </lineage>
</organism>
<dbReference type="RefSeq" id="WP_117381025.1">
    <property type="nucleotide sequence ID" value="NZ_QWDE01000001.1"/>
</dbReference>
<dbReference type="Proteomes" id="UP000260823">
    <property type="component" value="Unassembled WGS sequence"/>
</dbReference>
<sequence length="377" mass="42553">MRKVLYIFAISMFITALGCSKGNEGTKPAGDKPVNPPPVITPTSFTAADATAAYTAFNRYFYDASKKLYYGSTRRDGVAAIWTQAIYWDMAMNVYERTKDPAQLTMINDIYQGNYNQYDGYNWDNTTTWFIYDDMMWWVMALARAKQLTGNDVYLQKAKSGFERVWNGSYDAVDGGMFWDFKHSGKNACINYPTVIAAVRLYKLTGDATYLTKAKSVYAWAKANLMDASGRIADHKIGNNPAGYEDYTYNQGTAIGAAVTLFKETNDQSYLNDAKLVADYTRNKMGTNGLLPAEGDFNEQGVLKTIFAQYIMQLINDGGQPQYMDWIQTNVNTGWKNRDTERNLTFRNYAIHCPTGDIQSYEASSIVTFMQLVPPKQ</sequence>
<feature type="chain" id="PRO_5017780955" evidence="1">
    <location>
        <begin position="19"/>
        <end position="377"/>
    </location>
</feature>
<dbReference type="PIRSF" id="PIRSF021505">
    <property type="entry name" value="O_gly_hdrol"/>
    <property type="match status" value="1"/>
</dbReference>